<dbReference type="Proteomes" id="UP000887540">
    <property type="component" value="Unplaced"/>
</dbReference>
<dbReference type="AlphaFoldDB" id="A0A914DZV3"/>
<comment type="subcellular location">
    <subcellularLocation>
        <location evidence="1">Membrane</location>
    </subcellularLocation>
</comment>
<feature type="transmembrane region" description="Helical" evidence="5">
    <location>
        <begin position="270"/>
        <end position="292"/>
    </location>
</feature>
<dbReference type="PANTHER" id="PTHR21643">
    <property type="entry name" value="G-PROTEIN COUPLED RECEPTORS FAMILY 1 PROFILE DOMAIN-CONTAINING PROTEIN-RELATED"/>
    <property type="match status" value="1"/>
</dbReference>
<dbReference type="InterPro" id="IPR039952">
    <property type="entry name" value="Aex-2"/>
</dbReference>
<evidence type="ECO:0000313" key="8">
    <source>
        <dbReference type="WBParaSite" id="ACRNAN_scaffold4844.g23486.t1"/>
    </source>
</evidence>
<dbReference type="WBParaSite" id="ACRNAN_scaffold4844.g23486.t1">
    <property type="protein sequence ID" value="ACRNAN_scaffold4844.g23486.t1"/>
    <property type="gene ID" value="ACRNAN_scaffold4844.g23486"/>
</dbReference>
<dbReference type="Pfam" id="PF00001">
    <property type="entry name" value="7tm_1"/>
    <property type="match status" value="1"/>
</dbReference>
<accession>A0A914DZV3</accession>
<feature type="transmembrane region" description="Helical" evidence="5">
    <location>
        <begin position="142"/>
        <end position="166"/>
    </location>
</feature>
<protein>
    <submittedName>
        <fullName evidence="8">G-protein coupled receptors family 1 profile domain-containing protein</fullName>
    </submittedName>
</protein>
<dbReference type="GO" id="GO:0008188">
    <property type="term" value="F:neuropeptide receptor activity"/>
    <property type="evidence" value="ECO:0007669"/>
    <property type="project" value="InterPro"/>
</dbReference>
<feature type="domain" description="G-protein coupled receptors family 1 profile" evidence="6">
    <location>
        <begin position="46"/>
        <end position="285"/>
    </location>
</feature>
<proteinExistence type="predicted"/>
<keyword evidence="2 5" id="KW-0812">Transmembrane</keyword>
<evidence type="ECO:0000256" key="1">
    <source>
        <dbReference type="ARBA" id="ARBA00004370"/>
    </source>
</evidence>
<dbReference type="InterPro" id="IPR000276">
    <property type="entry name" value="GPCR_Rhodpsn"/>
</dbReference>
<dbReference type="PROSITE" id="PS50262">
    <property type="entry name" value="G_PROTEIN_RECEP_F1_2"/>
    <property type="match status" value="1"/>
</dbReference>
<name>A0A914DZV3_9BILA</name>
<organism evidence="7 8">
    <name type="scientific">Acrobeloides nanus</name>
    <dbReference type="NCBI Taxonomy" id="290746"/>
    <lineage>
        <taxon>Eukaryota</taxon>
        <taxon>Metazoa</taxon>
        <taxon>Ecdysozoa</taxon>
        <taxon>Nematoda</taxon>
        <taxon>Chromadorea</taxon>
        <taxon>Rhabditida</taxon>
        <taxon>Tylenchina</taxon>
        <taxon>Cephalobomorpha</taxon>
        <taxon>Cephaloboidea</taxon>
        <taxon>Cephalobidae</taxon>
        <taxon>Acrobeloides</taxon>
    </lineage>
</organism>
<evidence type="ECO:0000256" key="5">
    <source>
        <dbReference type="SAM" id="Phobius"/>
    </source>
</evidence>
<evidence type="ECO:0000259" key="6">
    <source>
        <dbReference type="PROSITE" id="PS50262"/>
    </source>
</evidence>
<keyword evidence="4 5" id="KW-0472">Membrane</keyword>
<feature type="transmembrane region" description="Helical" evidence="5">
    <location>
        <begin position="68"/>
        <end position="86"/>
    </location>
</feature>
<reference evidence="8" key="1">
    <citation type="submission" date="2022-11" db="UniProtKB">
        <authorList>
            <consortium name="WormBaseParasite"/>
        </authorList>
    </citation>
    <scope>IDENTIFICATION</scope>
</reference>
<keyword evidence="3 5" id="KW-1133">Transmembrane helix</keyword>
<feature type="transmembrane region" description="Helical" evidence="5">
    <location>
        <begin position="101"/>
        <end position="121"/>
    </location>
</feature>
<dbReference type="GO" id="GO:0016020">
    <property type="term" value="C:membrane"/>
    <property type="evidence" value="ECO:0007669"/>
    <property type="project" value="UniProtKB-SubCell"/>
</dbReference>
<dbReference type="CDD" id="cd00637">
    <property type="entry name" value="7tm_classA_rhodopsin-like"/>
    <property type="match status" value="1"/>
</dbReference>
<evidence type="ECO:0000256" key="3">
    <source>
        <dbReference type="ARBA" id="ARBA00022989"/>
    </source>
</evidence>
<dbReference type="PANTHER" id="PTHR21643:SF2">
    <property type="entry name" value="G-PROTEIN COUPLED RECEPTOR AEX-2"/>
    <property type="match status" value="1"/>
</dbReference>
<evidence type="ECO:0000256" key="2">
    <source>
        <dbReference type="ARBA" id="ARBA00022692"/>
    </source>
</evidence>
<feature type="transmembrane region" description="Helical" evidence="5">
    <location>
        <begin position="224"/>
        <end position="250"/>
    </location>
</feature>
<evidence type="ECO:0000256" key="4">
    <source>
        <dbReference type="ARBA" id="ARBA00023136"/>
    </source>
</evidence>
<evidence type="ECO:0000313" key="7">
    <source>
        <dbReference type="Proteomes" id="UP000887540"/>
    </source>
</evidence>
<dbReference type="SUPFAM" id="SSF81321">
    <property type="entry name" value="Family A G protein-coupled receptor-like"/>
    <property type="match status" value="1"/>
</dbReference>
<dbReference type="InterPro" id="IPR017452">
    <property type="entry name" value="GPCR_Rhodpsn_7TM"/>
</dbReference>
<sequence>MNATIEFLNATNEFNNATNESLSYDEHLTLPEQIFYLVNGSLGSIFNVIVLFIALLHADTYDKPRQIIVINMTFADLMTCLIYMLTRPYLGQFYGALCYPYYVAIFTSQLCSCVNLLWLNVDKLIFIKFPLHYYTIVSRKKILIVTVATWSSLILLGLIMYCFMTVKRACNYVILSPLIYLPICVVYIVIITICFVISSIIYLIARNSRRMEPGARSKLFQRLFFVFSSTLWTFITCLPYRLVYLINGIWPPSNPPSNSDLLFMQLGNAFYFFLVVGIVINPIITIVTQRLYRNCLLIYLRKACICLQYNHLRGVVQTRLSFDVDGNAPRVSVSIARSSMNKSEDLETSKLANF</sequence>
<dbReference type="Gene3D" id="1.20.1070.10">
    <property type="entry name" value="Rhodopsin 7-helix transmembrane proteins"/>
    <property type="match status" value="1"/>
</dbReference>
<feature type="transmembrane region" description="Helical" evidence="5">
    <location>
        <begin position="178"/>
        <end position="204"/>
    </location>
</feature>
<keyword evidence="7" id="KW-1185">Reference proteome</keyword>
<feature type="transmembrane region" description="Helical" evidence="5">
    <location>
        <begin position="34"/>
        <end position="56"/>
    </location>
</feature>